<sequence>MPGRGWRVIVRRSLFAVGHRRPAKIRDCGEMLTGQRSPTGSQQLLSICNSPDQNYRTLFAGFPIDDGGGVVQLARDFHFSELLVVSCNFGGCFAAARLIIRYLKLGFCSESCSRSFRQRVPEAREAVE</sequence>
<comment type="caution">
    <text evidence="1">The sequence shown here is derived from an EMBL/GenBank/DDBJ whole genome shotgun (WGS) entry which is preliminary data.</text>
</comment>
<feature type="non-terminal residue" evidence="1">
    <location>
        <position position="1"/>
    </location>
</feature>
<evidence type="ECO:0000313" key="1">
    <source>
        <dbReference type="EMBL" id="CAA0807609.1"/>
    </source>
</evidence>
<organism evidence="1 2">
    <name type="scientific">Striga hermonthica</name>
    <name type="common">Purple witchweed</name>
    <name type="synonym">Buchnera hermonthica</name>
    <dbReference type="NCBI Taxonomy" id="68872"/>
    <lineage>
        <taxon>Eukaryota</taxon>
        <taxon>Viridiplantae</taxon>
        <taxon>Streptophyta</taxon>
        <taxon>Embryophyta</taxon>
        <taxon>Tracheophyta</taxon>
        <taxon>Spermatophyta</taxon>
        <taxon>Magnoliopsida</taxon>
        <taxon>eudicotyledons</taxon>
        <taxon>Gunneridae</taxon>
        <taxon>Pentapetalae</taxon>
        <taxon>asterids</taxon>
        <taxon>lamiids</taxon>
        <taxon>Lamiales</taxon>
        <taxon>Orobanchaceae</taxon>
        <taxon>Buchnereae</taxon>
        <taxon>Striga</taxon>
    </lineage>
</organism>
<accession>A0A9N7QZV3</accession>
<dbReference type="Proteomes" id="UP001153555">
    <property type="component" value="Unassembled WGS sequence"/>
</dbReference>
<evidence type="ECO:0000313" key="2">
    <source>
        <dbReference type="Proteomes" id="UP001153555"/>
    </source>
</evidence>
<keyword evidence="2" id="KW-1185">Reference proteome</keyword>
<gene>
    <name evidence="1" type="ORF">SHERM_10326</name>
</gene>
<name>A0A9N7QZV3_STRHE</name>
<protein>
    <submittedName>
        <fullName evidence="1">Uncharacterized protein</fullName>
    </submittedName>
</protein>
<dbReference type="AlphaFoldDB" id="A0A9N7QZV3"/>
<proteinExistence type="predicted"/>
<dbReference type="EMBL" id="CACSLK010001140">
    <property type="protein sequence ID" value="CAA0807609.1"/>
    <property type="molecule type" value="Genomic_DNA"/>
</dbReference>
<reference evidence="1" key="1">
    <citation type="submission" date="2019-12" db="EMBL/GenBank/DDBJ databases">
        <authorList>
            <person name="Scholes J."/>
        </authorList>
    </citation>
    <scope>NUCLEOTIDE SEQUENCE</scope>
</reference>